<protein>
    <submittedName>
        <fullName evidence="1">Uncharacterized protein</fullName>
    </submittedName>
</protein>
<keyword evidence="2" id="KW-1185">Reference proteome</keyword>
<comment type="caution">
    <text evidence="1">The sequence shown here is derived from an EMBL/GenBank/DDBJ whole genome shotgun (WGS) entry which is preliminary data.</text>
</comment>
<reference evidence="1" key="1">
    <citation type="journal article" date="2021" name="Nat. Commun.">
        <title>Genetic determinants of endophytism in the Arabidopsis root mycobiome.</title>
        <authorList>
            <person name="Mesny F."/>
            <person name="Miyauchi S."/>
            <person name="Thiergart T."/>
            <person name="Pickel B."/>
            <person name="Atanasova L."/>
            <person name="Karlsson M."/>
            <person name="Huettel B."/>
            <person name="Barry K.W."/>
            <person name="Haridas S."/>
            <person name="Chen C."/>
            <person name="Bauer D."/>
            <person name="Andreopoulos W."/>
            <person name="Pangilinan J."/>
            <person name="LaButti K."/>
            <person name="Riley R."/>
            <person name="Lipzen A."/>
            <person name="Clum A."/>
            <person name="Drula E."/>
            <person name="Henrissat B."/>
            <person name="Kohler A."/>
            <person name="Grigoriev I.V."/>
            <person name="Martin F.M."/>
            <person name="Hacquard S."/>
        </authorList>
    </citation>
    <scope>NUCLEOTIDE SEQUENCE</scope>
    <source>
        <strain evidence="1">MPI-CAGE-AT-0147</strain>
    </source>
</reference>
<sequence>MNVRFVGDQEQDPAVLHRRHLQAKRTQNYRQRKNANQDIKATDDLAELLPHTVESGPEIGQTGPEDSSLADTGEFRQDEISSGDVFITPNQESDDSGIDAIEPAYYDEEPVSVYYTEEREDPTECQSPECYVEVQADLPDDNTWTDLQHTTQKFIQQFLVGIYGCSAQEHREALAVHIEAEGGYL</sequence>
<name>A0A9P9D192_9HYPO</name>
<dbReference type="Proteomes" id="UP000738349">
    <property type="component" value="Unassembled WGS sequence"/>
</dbReference>
<dbReference type="OrthoDB" id="5100981at2759"/>
<proteinExistence type="predicted"/>
<evidence type="ECO:0000313" key="1">
    <source>
        <dbReference type="EMBL" id="KAH7111570.1"/>
    </source>
</evidence>
<organism evidence="1 2">
    <name type="scientific">Dactylonectria macrodidyma</name>
    <dbReference type="NCBI Taxonomy" id="307937"/>
    <lineage>
        <taxon>Eukaryota</taxon>
        <taxon>Fungi</taxon>
        <taxon>Dikarya</taxon>
        <taxon>Ascomycota</taxon>
        <taxon>Pezizomycotina</taxon>
        <taxon>Sordariomycetes</taxon>
        <taxon>Hypocreomycetidae</taxon>
        <taxon>Hypocreales</taxon>
        <taxon>Nectriaceae</taxon>
        <taxon>Dactylonectria</taxon>
    </lineage>
</organism>
<gene>
    <name evidence="1" type="ORF">EDB81DRAFT_829410</name>
</gene>
<dbReference type="EMBL" id="JAGMUV010000040">
    <property type="protein sequence ID" value="KAH7111570.1"/>
    <property type="molecule type" value="Genomic_DNA"/>
</dbReference>
<evidence type="ECO:0000313" key="2">
    <source>
        <dbReference type="Proteomes" id="UP000738349"/>
    </source>
</evidence>
<accession>A0A9P9D192</accession>
<dbReference type="AlphaFoldDB" id="A0A9P9D192"/>